<dbReference type="PANTHER" id="PTHR43434">
    <property type="entry name" value="PHOSPHOGLYCOLATE PHOSPHATASE"/>
    <property type="match status" value="1"/>
</dbReference>
<dbReference type="SFLD" id="SFLDG01135">
    <property type="entry name" value="C1.5.6:_HAD__Beta-PGM__Phospha"/>
    <property type="match status" value="1"/>
</dbReference>
<keyword evidence="2" id="KW-1185">Reference proteome</keyword>
<dbReference type="GO" id="GO:0008967">
    <property type="term" value="F:phosphoglycolate phosphatase activity"/>
    <property type="evidence" value="ECO:0007669"/>
    <property type="project" value="TreeGrafter"/>
</dbReference>
<sequence>MKYQYVLYDLDGTLLDTNELIIRSFEHTLDLHTPGAYTREHILPQMGAPLFQQMELFAPGRSEELVATYRRYNLEQHDALVTAFPHVVEVLRELHEAGCKQAIVTSKVRLTTEKGLALCGLSPYLDAVVTVDECEHHKPHPEPVLKAMALLGADPASTIMIGDSPFDIGAGQAAGVATAGVKWSLRGEAGLRPHHPDYLVSDMLELRKIILGT</sequence>
<name>A0A316D834_9BACL</name>
<accession>A0A316D834</accession>
<dbReference type="NCBIfam" id="NF009804">
    <property type="entry name" value="PRK13288.1"/>
    <property type="match status" value="1"/>
</dbReference>
<dbReference type="SFLD" id="SFLDG01129">
    <property type="entry name" value="C1.5:_HAD__Beta-PGM__Phosphata"/>
    <property type="match status" value="1"/>
</dbReference>
<dbReference type="SUPFAM" id="SSF56784">
    <property type="entry name" value="HAD-like"/>
    <property type="match status" value="1"/>
</dbReference>
<dbReference type="Gene3D" id="1.10.150.240">
    <property type="entry name" value="Putative phosphatase, domain 2"/>
    <property type="match status" value="1"/>
</dbReference>
<dbReference type="Pfam" id="PF13419">
    <property type="entry name" value="HAD_2"/>
    <property type="match status" value="1"/>
</dbReference>
<proteinExistence type="predicted"/>
<dbReference type="EMBL" id="QGGL01000008">
    <property type="protein sequence ID" value="PWK13003.1"/>
    <property type="molecule type" value="Genomic_DNA"/>
</dbReference>
<reference evidence="1 2" key="1">
    <citation type="submission" date="2018-05" db="EMBL/GenBank/DDBJ databases">
        <title>Genomic Encyclopedia of Type Strains, Phase IV (KMG-IV): sequencing the most valuable type-strain genomes for metagenomic binning, comparative biology and taxonomic classification.</title>
        <authorList>
            <person name="Goeker M."/>
        </authorList>
    </citation>
    <scope>NUCLEOTIDE SEQUENCE [LARGE SCALE GENOMIC DNA]</scope>
    <source>
        <strain evidence="1 2">DSM 18773</strain>
    </source>
</reference>
<dbReference type="Proteomes" id="UP000245634">
    <property type="component" value="Unassembled WGS sequence"/>
</dbReference>
<organism evidence="1 2">
    <name type="scientific">Tumebacillus permanentifrigoris</name>
    <dbReference type="NCBI Taxonomy" id="378543"/>
    <lineage>
        <taxon>Bacteria</taxon>
        <taxon>Bacillati</taxon>
        <taxon>Bacillota</taxon>
        <taxon>Bacilli</taxon>
        <taxon>Bacillales</taxon>
        <taxon>Alicyclobacillaceae</taxon>
        <taxon>Tumebacillus</taxon>
    </lineage>
</organism>
<dbReference type="InterPro" id="IPR023198">
    <property type="entry name" value="PGP-like_dom2"/>
</dbReference>
<evidence type="ECO:0000313" key="2">
    <source>
        <dbReference type="Proteomes" id="UP000245634"/>
    </source>
</evidence>
<dbReference type="InterPro" id="IPR036412">
    <property type="entry name" value="HAD-like_sf"/>
</dbReference>
<evidence type="ECO:0000313" key="1">
    <source>
        <dbReference type="EMBL" id="PWK13003.1"/>
    </source>
</evidence>
<protein>
    <submittedName>
        <fullName evidence="1">Pyrophosphatase PpaX</fullName>
    </submittedName>
</protein>
<dbReference type="PANTHER" id="PTHR43434:SF26">
    <property type="entry name" value="PYROPHOSPHATASE PPAX"/>
    <property type="match status" value="1"/>
</dbReference>
<dbReference type="RefSeq" id="WP_109688904.1">
    <property type="nucleotide sequence ID" value="NZ_QGGL01000008.1"/>
</dbReference>
<gene>
    <name evidence="1" type="ORF">C7459_10821</name>
</gene>
<dbReference type="GO" id="GO:0005829">
    <property type="term" value="C:cytosol"/>
    <property type="evidence" value="ECO:0007669"/>
    <property type="project" value="TreeGrafter"/>
</dbReference>
<dbReference type="GO" id="GO:0006281">
    <property type="term" value="P:DNA repair"/>
    <property type="evidence" value="ECO:0007669"/>
    <property type="project" value="TreeGrafter"/>
</dbReference>
<dbReference type="InterPro" id="IPR050155">
    <property type="entry name" value="HAD-like_hydrolase_sf"/>
</dbReference>
<dbReference type="InterPro" id="IPR023214">
    <property type="entry name" value="HAD_sf"/>
</dbReference>
<dbReference type="InterPro" id="IPR041492">
    <property type="entry name" value="HAD_2"/>
</dbReference>
<dbReference type="Gene3D" id="3.40.50.1000">
    <property type="entry name" value="HAD superfamily/HAD-like"/>
    <property type="match status" value="1"/>
</dbReference>
<dbReference type="PRINTS" id="PR00413">
    <property type="entry name" value="HADHALOGNASE"/>
</dbReference>
<dbReference type="OrthoDB" id="9807630at2"/>
<comment type="caution">
    <text evidence="1">The sequence shown here is derived from an EMBL/GenBank/DDBJ whole genome shotgun (WGS) entry which is preliminary data.</text>
</comment>
<dbReference type="NCBIfam" id="TIGR01509">
    <property type="entry name" value="HAD-SF-IA-v3"/>
    <property type="match status" value="1"/>
</dbReference>
<dbReference type="AlphaFoldDB" id="A0A316D834"/>
<dbReference type="InterPro" id="IPR006439">
    <property type="entry name" value="HAD-SF_hydro_IA"/>
</dbReference>
<dbReference type="NCBIfam" id="TIGR01549">
    <property type="entry name" value="HAD-SF-IA-v1"/>
    <property type="match status" value="1"/>
</dbReference>
<dbReference type="SFLD" id="SFLDS00003">
    <property type="entry name" value="Haloacid_Dehalogenase"/>
    <property type="match status" value="1"/>
</dbReference>